<evidence type="ECO:0000256" key="2">
    <source>
        <dbReference type="ARBA" id="ARBA00022603"/>
    </source>
</evidence>
<dbReference type="RefSeq" id="WP_131097520.1">
    <property type="nucleotide sequence ID" value="NZ_CP036455.1"/>
</dbReference>
<dbReference type="GO" id="GO:0032259">
    <property type="term" value="P:methylation"/>
    <property type="evidence" value="ECO:0007669"/>
    <property type="project" value="UniProtKB-KW"/>
</dbReference>
<sequence>MTTTHPPRTGGGEPRPLRTPSESVRLPASDRFAAESRAPAVDPDRWPDVAHVPGDRLRGRVARQLARHAFARAPIRVTTPEGPLPSAGGPEAPLLELHRPADFYRRLAAGGLIGFGESRMAGDWSAPEPVRLLTALAECYDDLIPRPLQPLRHVTLPRRPRRLRNTRSGARRNIAHHYDLSNDLFALFLDETMTYSAGLFEGRTGGGQAELADAQRRKTDRLLDLVGVGENTRVLEIGTGWGETAVRAARRGARVTSVTLSREQRDLARLRAQEAGVAERTDIRLADYREVTGRYDAVISVEMVEAVGERYWPVYFTALDRLTAPGGRIGLQSITMDHATMRASRGSHTWMHKYIFPGGLIPSVEAIEEQLRLRTALRITDRRALGGDYAETLRIWRETFDAAHEQVAALGFDAVFRAMWSFYLAYCEAGFRSGTIDVEQIVMERD</sequence>
<dbReference type="GO" id="GO:0008610">
    <property type="term" value="P:lipid biosynthetic process"/>
    <property type="evidence" value="ECO:0007669"/>
    <property type="project" value="InterPro"/>
</dbReference>
<feature type="active site" evidence="6">
    <location>
        <position position="427"/>
    </location>
</feature>
<dbReference type="EMBL" id="CP036455">
    <property type="protein sequence ID" value="QBI53094.1"/>
    <property type="molecule type" value="Genomic_DNA"/>
</dbReference>
<dbReference type="KEGG" id="strr:EKD16_06480"/>
<keyword evidence="4" id="KW-0949">S-adenosyl-L-methionine</keyword>
<dbReference type="Pfam" id="PF02353">
    <property type="entry name" value="CMAS"/>
    <property type="match status" value="1"/>
</dbReference>
<keyword evidence="3 8" id="KW-0808">Transferase</keyword>
<dbReference type="OrthoDB" id="9782855at2"/>
<gene>
    <name evidence="8" type="primary">cfa1</name>
    <name evidence="8" type="ORF">EKD16_06480</name>
</gene>
<dbReference type="InterPro" id="IPR003333">
    <property type="entry name" value="CMAS"/>
</dbReference>
<feature type="compositionally biased region" description="Basic and acidic residues" evidence="7">
    <location>
        <begin position="42"/>
        <end position="51"/>
    </location>
</feature>
<evidence type="ECO:0000313" key="8">
    <source>
        <dbReference type="EMBL" id="QBI53094.1"/>
    </source>
</evidence>
<dbReference type="InterPro" id="IPR050723">
    <property type="entry name" value="CFA/CMAS"/>
</dbReference>
<dbReference type="PANTHER" id="PTHR43667:SF2">
    <property type="entry name" value="FATTY ACID C-METHYL TRANSFERASE"/>
    <property type="match status" value="1"/>
</dbReference>
<keyword evidence="9" id="KW-1185">Reference proteome</keyword>
<dbReference type="AlphaFoldDB" id="A0A4P6Q2S7"/>
<proteinExistence type="inferred from homology"/>
<evidence type="ECO:0000256" key="3">
    <source>
        <dbReference type="ARBA" id="ARBA00022679"/>
    </source>
</evidence>
<dbReference type="SUPFAM" id="SSF53335">
    <property type="entry name" value="S-adenosyl-L-methionine-dependent methyltransferases"/>
    <property type="match status" value="1"/>
</dbReference>
<dbReference type="EC" id="2.1.1.79" evidence="8"/>
<name>A0A4P6Q2S7_9ACTN</name>
<keyword evidence="5" id="KW-0443">Lipid metabolism</keyword>
<protein>
    <submittedName>
        <fullName evidence="8">Cyclopropane-fatty-acyl-phospholipid synthase</fullName>
        <ecNumber evidence="8">2.1.1.79</ecNumber>
    </submittedName>
</protein>
<dbReference type="GO" id="GO:0008825">
    <property type="term" value="F:cyclopropane-fatty-acyl-phospholipid synthase activity"/>
    <property type="evidence" value="ECO:0007669"/>
    <property type="project" value="UniProtKB-EC"/>
</dbReference>
<dbReference type="PIRSF" id="PIRSF003085">
    <property type="entry name" value="CMAS"/>
    <property type="match status" value="1"/>
</dbReference>
<evidence type="ECO:0000256" key="5">
    <source>
        <dbReference type="ARBA" id="ARBA00023098"/>
    </source>
</evidence>
<comment type="similarity">
    <text evidence="1">Belongs to the CFA/CMAS family.</text>
</comment>
<dbReference type="InterPro" id="IPR029063">
    <property type="entry name" value="SAM-dependent_MTases_sf"/>
</dbReference>
<evidence type="ECO:0000256" key="4">
    <source>
        <dbReference type="ARBA" id="ARBA00022691"/>
    </source>
</evidence>
<dbReference type="Gene3D" id="3.40.50.150">
    <property type="entry name" value="Vaccinia Virus protein VP39"/>
    <property type="match status" value="1"/>
</dbReference>
<dbReference type="PANTHER" id="PTHR43667">
    <property type="entry name" value="CYCLOPROPANE-FATTY-ACYL-PHOSPHOLIPID SYNTHASE"/>
    <property type="match status" value="1"/>
</dbReference>
<evidence type="ECO:0000256" key="7">
    <source>
        <dbReference type="SAM" id="MobiDB-lite"/>
    </source>
</evidence>
<dbReference type="Proteomes" id="UP000292235">
    <property type="component" value="Chromosome"/>
</dbReference>
<keyword evidence="2 8" id="KW-0489">Methyltransferase</keyword>
<evidence type="ECO:0000256" key="6">
    <source>
        <dbReference type="PIRSR" id="PIRSR003085-1"/>
    </source>
</evidence>
<evidence type="ECO:0000313" key="9">
    <source>
        <dbReference type="Proteomes" id="UP000292235"/>
    </source>
</evidence>
<reference evidence="8 9" key="1">
    <citation type="submission" date="2019-02" db="EMBL/GenBank/DDBJ databases">
        <authorList>
            <person name="Khodamoradi S."/>
            <person name="Hahnke R.L."/>
            <person name="Kaempfer P."/>
            <person name="Schumann P."/>
            <person name="Rohde M."/>
            <person name="Steinert M."/>
            <person name="Luzhetskyy A."/>
            <person name="Wink J."/>
            <person name="Ruckert C."/>
        </authorList>
    </citation>
    <scope>NUCLEOTIDE SEQUENCE [LARGE SCALE GENOMIC DNA]</scope>
    <source>
        <strain evidence="8 9">M2</strain>
    </source>
</reference>
<dbReference type="CDD" id="cd02440">
    <property type="entry name" value="AdoMet_MTases"/>
    <property type="match status" value="1"/>
</dbReference>
<organism evidence="8 9">
    <name type="scientific">Streptomonospora litoralis</name>
    <dbReference type="NCBI Taxonomy" id="2498135"/>
    <lineage>
        <taxon>Bacteria</taxon>
        <taxon>Bacillati</taxon>
        <taxon>Actinomycetota</taxon>
        <taxon>Actinomycetes</taxon>
        <taxon>Streptosporangiales</taxon>
        <taxon>Nocardiopsidaceae</taxon>
        <taxon>Streptomonospora</taxon>
    </lineage>
</organism>
<evidence type="ECO:0000256" key="1">
    <source>
        <dbReference type="ARBA" id="ARBA00010815"/>
    </source>
</evidence>
<accession>A0A4P6Q2S7</accession>
<feature type="region of interest" description="Disordered" evidence="7">
    <location>
        <begin position="1"/>
        <end position="51"/>
    </location>
</feature>